<reference evidence="2 3" key="1">
    <citation type="submission" date="2017-07" db="EMBL/GenBank/DDBJ databases">
        <title>Draft Genome Sequences of Select Purple Nonsulfur Bacteria.</title>
        <authorList>
            <person name="Lasarre B."/>
            <person name="Mckinlay J.B."/>
        </authorList>
    </citation>
    <scope>NUCLEOTIDE SEQUENCE [LARGE SCALE GENOMIC DNA]</scope>
    <source>
        <strain evidence="2 3">DSM 11907</strain>
    </source>
</reference>
<comment type="caution">
    <text evidence="2">The sequence shown here is derived from an EMBL/GenBank/DDBJ whole genome shotgun (WGS) entry which is preliminary data.</text>
</comment>
<name>A0A327KGV5_9BRAD</name>
<proteinExistence type="predicted"/>
<dbReference type="GO" id="GO:0035438">
    <property type="term" value="F:cyclic-di-GMP binding"/>
    <property type="evidence" value="ECO:0007669"/>
    <property type="project" value="InterPro"/>
</dbReference>
<accession>A0A327KGV5</accession>
<dbReference type="SUPFAM" id="SSF141371">
    <property type="entry name" value="PilZ domain-like"/>
    <property type="match status" value="1"/>
</dbReference>
<gene>
    <name evidence="2" type="ORF">CH338_15425</name>
</gene>
<organism evidence="2 3">
    <name type="scientific">Rhodoplanes elegans</name>
    <dbReference type="NCBI Taxonomy" id="29408"/>
    <lineage>
        <taxon>Bacteria</taxon>
        <taxon>Pseudomonadati</taxon>
        <taxon>Pseudomonadota</taxon>
        <taxon>Alphaproteobacteria</taxon>
        <taxon>Hyphomicrobiales</taxon>
        <taxon>Nitrobacteraceae</taxon>
        <taxon>Rhodoplanes</taxon>
    </lineage>
</organism>
<protein>
    <recommendedName>
        <fullName evidence="1">PilZ domain-containing protein</fullName>
    </recommendedName>
</protein>
<evidence type="ECO:0000313" key="2">
    <source>
        <dbReference type="EMBL" id="RAI37647.1"/>
    </source>
</evidence>
<dbReference type="Pfam" id="PF07238">
    <property type="entry name" value="PilZ"/>
    <property type="match status" value="1"/>
</dbReference>
<sequence length="145" mass="16219">MPSRSGTRTVILRAGTGAEEAATMTTDRRKTPRTPSYLGGQLVFSNQRLSAECIVRDRSDTGALLFVDAAGRLPDSFDLTITKTRTRFRARTRWRRADAIGVELTEPVAAPAAAAAPADPFEHDRIRRLKAENERLKRRLRQLEE</sequence>
<feature type="domain" description="PilZ" evidence="1">
    <location>
        <begin position="27"/>
        <end position="106"/>
    </location>
</feature>
<keyword evidence="3" id="KW-1185">Reference proteome</keyword>
<dbReference type="InterPro" id="IPR009875">
    <property type="entry name" value="PilZ_domain"/>
</dbReference>
<dbReference type="EMBL" id="NPEU01000171">
    <property type="protein sequence ID" value="RAI37647.1"/>
    <property type="molecule type" value="Genomic_DNA"/>
</dbReference>
<dbReference type="AlphaFoldDB" id="A0A327KGV5"/>
<evidence type="ECO:0000259" key="1">
    <source>
        <dbReference type="Pfam" id="PF07238"/>
    </source>
</evidence>
<evidence type="ECO:0000313" key="3">
    <source>
        <dbReference type="Proteomes" id="UP000248863"/>
    </source>
</evidence>
<dbReference type="Proteomes" id="UP000248863">
    <property type="component" value="Unassembled WGS sequence"/>
</dbReference>